<dbReference type="Gene3D" id="3.90.550.10">
    <property type="entry name" value="Spore Coat Polysaccharide Biosynthesis Protein SpsA, Chain A"/>
    <property type="match status" value="1"/>
</dbReference>
<protein>
    <submittedName>
        <fullName evidence="2">NDP-sugar pyrophosphorylase family protein</fullName>
    </submittedName>
</protein>
<feature type="domain" description="MobA-like NTP transferase" evidence="1">
    <location>
        <begin position="3"/>
        <end position="67"/>
    </location>
</feature>
<dbReference type="GO" id="GO:0016779">
    <property type="term" value="F:nucleotidyltransferase activity"/>
    <property type="evidence" value="ECO:0007669"/>
    <property type="project" value="UniProtKB-ARBA"/>
</dbReference>
<name>A0A840WTD0_9ACTN</name>
<dbReference type="Proteomes" id="UP000579647">
    <property type="component" value="Unassembled WGS sequence"/>
</dbReference>
<dbReference type="SUPFAM" id="SSF53448">
    <property type="entry name" value="Nucleotide-diphospho-sugar transferases"/>
    <property type="match status" value="1"/>
</dbReference>
<evidence type="ECO:0000313" key="2">
    <source>
        <dbReference type="EMBL" id="MBB5494817.1"/>
    </source>
</evidence>
<sequence>MPAVVTAAGNSTCFRPFTQRVPKKMLPLGGQPVLGHVIDECPAAGADHVHVVSRPDDTIAPGYVTYLRDHGGLPIIFTPEDLIAGYGNAAPSLSLVDLLADVENVPGGVRQRCPAGRPRRR</sequence>
<evidence type="ECO:0000313" key="3">
    <source>
        <dbReference type="Proteomes" id="UP000579647"/>
    </source>
</evidence>
<keyword evidence="3" id="KW-1185">Reference proteome</keyword>
<dbReference type="InterPro" id="IPR025877">
    <property type="entry name" value="MobA-like_NTP_Trfase"/>
</dbReference>
<comment type="caution">
    <text evidence="2">The sequence shown here is derived from an EMBL/GenBank/DDBJ whole genome shotgun (WGS) entry which is preliminary data.</text>
</comment>
<dbReference type="AlphaFoldDB" id="A0A840WTD0"/>
<dbReference type="InterPro" id="IPR029044">
    <property type="entry name" value="Nucleotide-diphossugar_trans"/>
</dbReference>
<organism evidence="2 3">
    <name type="scientific">Nocardiopsis metallicus</name>
    <dbReference type="NCBI Taxonomy" id="179819"/>
    <lineage>
        <taxon>Bacteria</taxon>
        <taxon>Bacillati</taxon>
        <taxon>Actinomycetota</taxon>
        <taxon>Actinomycetes</taxon>
        <taxon>Streptosporangiales</taxon>
        <taxon>Nocardiopsidaceae</taxon>
        <taxon>Nocardiopsis</taxon>
    </lineage>
</organism>
<dbReference type="RefSeq" id="WP_184368849.1">
    <property type="nucleotide sequence ID" value="NZ_BAAAKM010000063.1"/>
</dbReference>
<evidence type="ECO:0000259" key="1">
    <source>
        <dbReference type="Pfam" id="PF12804"/>
    </source>
</evidence>
<dbReference type="EMBL" id="JACHDO010000001">
    <property type="protein sequence ID" value="MBB5494817.1"/>
    <property type="molecule type" value="Genomic_DNA"/>
</dbReference>
<dbReference type="Pfam" id="PF12804">
    <property type="entry name" value="NTP_transf_3"/>
    <property type="match status" value="1"/>
</dbReference>
<proteinExistence type="predicted"/>
<gene>
    <name evidence="2" type="ORF">HNR07_005954</name>
</gene>
<accession>A0A840WTD0</accession>
<reference evidence="2 3" key="1">
    <citation type="submission" date="2020-08" db="EMBL/GenBank/DDBJ databases">
        <title>Sequencing the genomes of 1000 actinobacteria strains.</title>
        <authorList>
            <person name="Klenk H.-P."/>
        </authorList>
    </citation>
    <scope>NUCLEOTIDE SEQUENCE [LARGE SCALE GENOMIC DNA]</scope>
    <source>
        <strain evidence="2 3">DSM 44598</strain>
    </source>
</reference>